<dbReference type="SUPFAM" id="SSF56601">
    <property type="entry name" value="beta-lactamase/transpeptidase-like"/>
    <property type="match status" value="1"/>
</dbReference>
<feature type="domain" description="Beta-lactamase-related" evidence="1">
    <location>
        <begin position="29"/>
        <end position="371"/>
    </location>
</feature>
<dbReference type="Proteomes" id="UP000642070">
    <property type="component" value="Unassembled WGS sequence"/>
</dbReference>
<dbReference type="InterPro" id="IPR001466">
    <property type="entry name" value="Beta-lactam-related"/>
</dbReference>
<accession>A0A917UBZ6</accession>
<proteinExistence type="predicted"/>
<dbReference type="InterPro" id="IPR012338">
    <property type="entry name" value="Beta-lactam/transpept-like"/>
</dbReference>
<protein>
    <submittedName>
        <fullName evidence="2">Serine hydrolase</fullName>
    </submittedName>
</protein>
<name>A0A917UBZ6_9ACTN</name>
<evidence type="ECO:0000313" key="2">
    <source>
        <dbReference type="EMBL" id="GGM78744.1"/>
    </source>
</evidence>
<dbReference type="GO" id="GO:0016787">
    <property type="term" value="F:hydrolase activity"/>
    <property type="evidence" value="ECO:0007669"/>
    <property type="project" value="UniProtKB-KW"/>
</dbReference>
<dbReference type="Gene3D" id="3.40.710.10">
    <property type="entry name" value="DD-peptidase/beta-lactamase superfamily"/>
    <property type="match status" value="1"/>
</dbReference>
<sequence>MVPIVSITLDRDRTDRYYLAMFSLVTEAFDRNFTEHGEVGAAFAAYHHGRLVVDLWGGVADPPTGRPWQADTLQLIFSGAKGLSAACVLLLAERGRLDLDAPAARYWPEFAAAGKGAITVAEILSHQARLPGVREPVPDLLDHRAVAARLAAQAPDPDPRSAFVYHALTWGWLVEELVRRVDGRTVGALFADEFAAPLGLEVYLGLPDEHHHRASTMLAGPGLLLDPVPADPDPLRVLTHNPLVVTDSPAVWNSPAFRRAGLAAVGAFATARSMARFYACLAAGGELDGVRVLQPSTVDLGRRLRRRGTSPLWGTPLAFGAGFELNTPLSLLGPPPDAFGHAGAGGSRHGAWPSLGVSFSYAMNEARAASPDPRPLALLAALHAAVA</sequence>
<evidence type="ECO:0000259" key="1">
    <source>
        <dbReference type="Pfam" id="PF00144"/>
    </source>
</evidence>
<keyword evidence="3" id="KW-1185">Reference proteome</keyword>
<dbReference type="InterPro" id="IPR052907">
    <property type="entry name" value="Beta-lactamase/esterase"/>
</dbReference>
<dbReference type="PANTHER" id="PTHR43319">
    <property type="entry name" value="BETA-LACTAMASE-RELATED"/>
    <property type="match status" value="1"/>
</dbReference>
<dbReference type="EMBL" id="BMPI01000079">
    <property type="protein sequence ID" value="GGM78744.1"/>
    <property type="molecule type" value="Genomic_DNA"/>
</dbReference>
<reference evidence="2" key="2">
    <citation type="submission" date="2020-09" db="EMBL/GenBank/DDBJ databases">
        <authorList>
            <person name="Sun Q."/>
            <person name="Ohkuma M."/>
        </authorList>
    </citation>
    <scope>NUCLEOTIDE SEQUENCE</scope>
    <source>
        <strain evidence="2">JCM 19831</strain>
    </source>
</reference>
<evidence type="ECO:0000313" key="3">
    <source>
        <dbReference type="Proteomes" id="UP000642070"/>
    </source>
</evidence>
<reference evidence="2" key="1">
    <citation type="journal article" date="2014" name="Int. J. Syst. Evol. Microbiol.">
        <title>Complete genome sequence of Corynebacterium casei LMG S-19264T (=DSM 44701T), isolated from a smear-ripened cheese.</title>
        <authorList>
            <consortium name="US DOE Joint Genome Institute (JGI-PGF)"/>
            <person name="Walter F."/>
            <person name="Albersmeier A."/>
            <person name="Kalinowski J."/>
            <person name="Ruckert C."/>
        </authorList>
    </citation>
    <scope>NUCLEOTIDE SEQUENCE</scope>
    <source>
        <strain evidence="2">JCM 19831</strain>
    </source>
</reference>
<comment type="caution">
    <text evidence="2">The sequence shown here is derived from an EMBL/GenBank/DDBJ whole genome shotgun (WGS) entry which is preliminary data.</text>
</comment>
<organism evidence="2 3">
    <name type="scientific">Dactylosporangium sucinum</name>
    <dbReference type="NCBI Taxonomy" id="1424081"/>
    <lineage>
        <taxon>Bacteria</taxon>
        <taxon>Bacillati</taxon>
        <taxon>Actinomycetota</taxon>
        <taxon>Actinomycetes</taxon>
        <taxon>Micromonosporales</taxon>
        <taxon>Micromonosporaceae</taxon>
        <taxon>Dactylosporangium</taxon>
    </lineage>
</organism>
<dbReference type="Pfam" id="PF00144">
    <property type="entry name" value="Beta-lactamase"/>
    <property type="match status" value="1"/>
</dbReference>
<dbReference type="AlphaFoldDB" id="A0A917UBZ6"/>
<gene>
    <name evidence="2" type="ORF">GCM10007977_095420</name>
</gene>
<dbReference type="PANTHER" id="PTHR43319:SF3">
    <property type="entry name" value="BETA-LACTAMASE-RELATED DOMAIN-CONTAINING PROTEIN"/>
    <property type="match status" value="1"/>
</dbReference>
<keyword evidence="2" id="KW-0378">Hydrolase</keyword>